<dbReference type="Proteomes" id="UP001207252">
    <property type="component" value="Unassembled WGS sequence"/>
</dbReference>
<dbReference type="PANTHER" id="PTHR11728">
    <property type="entry name" value="GLYCEROL-3-PHOSPHATE DEHYDROGENASE"/>
    <property type="match status" value="1"/>
</dbReference>
<gene>
    <name evidence="12" type="ORF">OF365_01215</name>
</gene>
<keyword evidence="3 8" id="KW-0560">Oxidoreductase</keyword>
<dbReference type="Pfam" id="PF01210">
    <property type="entry name" value="NAD_Gly3P_dh_N"/>
    <property type="match status" value="1"/>
</dbReference>
<dbReference type="EMBL" id="JAOXHJ010000002">
    <property type="protein sequence ID" value="MCV3753986.1"/>
    <property type="molecule type" value="Genomic_DNA"/>
</dbReference>
<proteinExistence type="inferred from homology"/>
<evidence type="ECO:0000256" key="2">
    <source>
        <dbReference type="ARBA" id="ARBA00022516"/>
    </source>
</evidence>
<keyword evidence="4 8" id="KW-0520">NAD</keyword>
<feature type="domain" description="Glycerol-3-phosphate dehydrogenase NAD-dependent N-terminal" evidence="10">
    <location>
        <begin position="6"/>
        <end position="160"/>
    </location>
</feature>
<dbReference type="SUPFAM" id="SSF48179">
    <property type="entry name" value="6-phosphogluconate dehydrogenase C-terminal domain-like"/>
    <property type="match status" value="1"/>
</dbReference>
<dbReference type="PROSITE" id="PS00957">
    <property type="entry name" value="NAD_G3PDH"/>
    <property type="match status" value="1"/>
</dbReference>
<evidence type="ECO:0000256" key="3">
    <source>
        <dbReference type="ARBA" id="ARBA00023002"/>
    </source>
</evidence>
<evidence type="ECO:0000256" key="4">
    <source>
        <dbReference type="ARBA" id="ARBA00023027"/>
    </source>
</evidence>
<dbReference type="Gene3D" id="3.40.50.720">
    <property type="entry name" value="NAD(P)-binding Rossmann-like Domain"/>
    <property type="match status" value="1"/>
</dbReference>
<evidence type="ECO:0000256" key="1">
    <source>
        <dbReference type="ARBA" id="ARBA00011009"/>
    </source>
</evidence>
<evidence type="ECO:0000259" key="10">
    <source>
        <dbReference type="Pfam" id="PF01210"/>
    </source>
</evidence>
<dbReference type="InterPro" id="IPR006168">
    <property type="entry name" value="G3P_DH_NAD-dep"/>
</dbReference>
<dbReference type="SUPFAM" id="SSF51735">
    <property type="entry name" value="NAD(P)-binding Rossmann-fold domains"/>
    <property type="match status" value="1"/>
</dbReference>
<dbReference type="EC" id="1.1.1.94" evidence="9"/>
<dbReference type="PANTHER" id="PTHR11728:SF1">
    <property type="entry name" value="GLYCEROL-3-PHOSPHATE DEHYDROGENASE [NAD(+)] 2, CHLOROPLASTIC"/>
    <property type="match status" value="1"/>
</dbReference>
<sequence>MSKYLIIGSGAFGSALSQPLLANQHSVDFYSINNDELDEIKNKQTNHIYFGDQKFLGKINQVYNNLNHALANNDYERIILCVPSNALRGVIDQLKKFDCQKSVLINASKGMDLSKLQLWSDVLEQEIACAGVFCLSGPSFAVEVFAQKPTKINLLGNNEKLGQAIIVDFSTPWFSLAFSTNVKSANFFASMKNVLAIGCGLVQGLYESKNALCAYLTKGVQEVLLLAHKVYQTPTEDFIDYYGLGDLILTCTDQKSRNFQFGLQLSKQKASVLLAHNKTTTEGLDSLCGVYNLLRKYDLNAVCPLLDYLYQVVYQDAITIDYVELIFHQQ</sequence>
<evidence type="ECO:0000256" key="7">
    <source>
        <dbReference type="ARBA" id="ARBA00023264"/>
    </source>
</evidence>
<dbReference type="PIRSF" id="PIRSF000114">
    <property type="entry name" value="Glycerol-3-P_dh"/>
    <property type="match status" value="1"/>
</dbReference>
<evidence type="ECO:0000313" key="13">
    <source>
        <dbReference type="Proteomes" id="UP001207252"/>
    </source>
</evidence>
<reference evidence="12 13" key="1">
    <citation type="journal article" date="2020" name="Int. J. Syst. Evol. Microbiol.">
        <title>Ureaplasma miroungigenitalium sp. nov. isolated from northern elephant seals (Mirounga angustirostris) and Ureaplasma zalophigenitalium sp. nov. isolated from California sea lions (Zalophus californianus).</title>
        <authorList>
            <person name="Volokhov D.V."/>
            <person name="Gulland F.M."/>
            <person name="Gao Y."/>
            <person name="Chizhikov V.E."/>
        </authorList>
    </citation>
    <scope>NUCLEOTIDE SEQUENCE [LARGE SCALE GENOMIC DNA]</scope>
    <source>
        <strain evidence="12 13">CSL7644-GEN</strain>
    </source>
</reference>
<dbReference type="Gene3D" id="1.10.1040.10">
    <property type="entry name" value="N-(1-d-carboxylethyl)-l-norvaline Dehydrogenase, domain 2"/>
    <property type="match status" value="1"/>
</dbReference>
<keyword evidence="13" id="KW-1185">Reference proteome</keyword>
<dbReference type="PRINTS" id="PR00077">
    <property type="entry name" value="GPDHDRGNASE"/>
</dbReference>
<evidence type="ECO:0000256" key="8">
    <source>
        <dbReference type="RuleBase" id="RU000437"/>
    </source>
</evidence>
<keyword evidence="6" id="KW-0594">Phospholipid biosynthesis</keyword>
<comment type="similarity">
    <text evidence="1 8">Belongs to the NAD-dependent glycerol-3-phosphate dehydrogenase family.</text>
</comment>
<dbReference type="InterPro" id="IPR008927">
    <property type="entry name" value="6-PGluconate_DH-like_C_sf"/>
</dbReference>
<evidence type="ECO:0000259" key="11">
    <source>
        <dbReference type="Pfam" id="PF07479"/>
    </source>
</evidence>
<comment type="catalytic activity">
    <reaction evidence="9">
        <text>sn-glycerol 3-phosphate + NADP(+) = dihydroxyacetone phosphate + NADPH + H(+)</text>
        <dbReference type="Rhea" id="RHEA:11096"/>
        <dbReference type="ChEBI" id="CHEBI:15378"/>
        <dbReference type="ChEBI" id="CHEBI:57597"/>
        <dbReference type="ChEBI" id="CHEBI:57642"/>
        <dbReference type="ChEBI" id="CHEBI:57783"/>
        <dbReference type="ChEBI" id="CHEBI:58349"/>
        <dbReference type="EC" id="1.1.1.94"/>
    </reaction>
</comment>
<dbReference type="InterPro" id="IPR036291">
    <property type="entry name" value="NAD(P)-bd_dom_sf"/>
</dbReference>
<dbReference type="RefSeq" id="WP_263817790.1">
    <property type="nucleotide sequence ID" value="NZ_JAOXHJ010000002.1"/>
</dbReference>
<keyword evidence="7" id="KW-1208">Phospholipid metabolism</keyword>
<keyword evidence="2" id="KW-0444">Lipid biosynthesis</keyword>
<evidence type="ECO:0000256" key="9">
    <source>
        <dbReference type="RuleBase" id="RU000439"/>
    </source>
</evidence>
<evidence type="ECO:0000313" key="12">
    <source>
        <dbReference type="EMBL" id="MCV3753986.1"/>
    </source>
</evidence>
<comment type="caution">
    <text evidence="12">The sequence shown here is derived from an EMBL/GenBank/DDBJ whole genome shotgun (WGS) entry which is preliminary data.</text>
</comment>
<dbReference type="InterPro" id="IPR013328">
    <property type="entry name" value="6PGD_dom2"/>
</dbReference>
<evidence type="ECO:0000256" key="6">
    <source>
        <dbReference type="ARBA" id="ARBA00023209"/>
    </source>
</evidence>
<name>A0ABT3BNZ7_9BACT</name>
<accession>A0ABT3BNZ7</accession>
<feature type="domain" description="Glycerol-3-phosphate dehydrogenase NAD-dependent C-terminal" evidence="11">
    <location>
        <begin position="182"/>
        <end position="317"/>
    </location>
</feature>
<organism evidence="12 13">
    <name type="scientific">Ureaplasma zalophigenitalium</name>
    <dbReference type="NCBI Taxonomy" id="907723"/>
    <lineage>
        <taxon>Bacteria</taxon>
        <taxon>Bacillati</taxon>
        <taxon>Mycoplasmatota</taxon>
        <taxon>Mycoplasmoidales</taxon>
        <taxon>Mycoplasmoidaceae</taxon>
        <taxon>Ureaplasma</taxon>
    </lineage>
</organism>
<protein>
    <recommendedName>
        <fullName evidence="9">Glycerol-3-phosphate dehydrogenase</fullName>
        <ecNumber evidence="9">1.1.1.94</ecNumber>
    </recommendedName>
</protein>
<dbReference type="InterPro" id="IPR011128">
    <property type="entry name" value="G3P_DH_NAD-dep_N"/>
</dbReference>
<dbReference type="Pfam" id="PF07479">
    <property type="entry name" value="NAD_Gly3P_dh_C"/>
    <property type="match status" value="1"/>
</dbReference>
<evidence type="ECO:0000256" key="5">
    <source>
        <dbReference type="ARBA" id="ARBA00023098"/>
    </source>
</evidence>
<dbReference type="InterPro" id="IPR006109">
    <property type="entry name" value="G3P_DH_NAD-dep_C"/>
</dbReference>
<keyword evidence="5" id="KW-0443">Lipid metabolism</keyword>